<reference evidence="2 3" key="1">
    <citation type="submission" date="2017-03" db="EMBL/GenBank/DDBJ databases">
        <title>Genome analysis of strain PAMC 26510.</title>
        <authorList>
            <person name="Oh H.-M."/>
            <person name="Yang J.-A."/>
        </authorList>
    </citation>
    <scope>NUCLEOTIDE SEQUENCE [LARGE SCALE GENOMIC DNA]</scope>
    <source>
        <strain evidence="2 3">PAMC 26510</strain>
    </source>
</reference>
<dbReference type="AlphaFoldDB" id="A0A242MPU1"/>
<dbReference type="Proteomes" id="UP000194546">
    <property type="component" value="Unassembled WGS sequence"/>
</dbReference>
<feature type="compositionally biased region" description="Polar residues" evidence="1">
    <location>
        <begin position="29"/>
        <end position="38"/>
    </location>
</feature>
<organism evidence="2 3">
    <name type="scientific">Caballeronia sordidicola</name>
    <name type="common">Burkholderia sordidicola</name>
    <dbReference type="NCBI Taxonomy" id="196367"/>
    <lineage>
        <taxon>Bacteria</taxon>
        <taxon>Pseudomonadati</taxon>
        <taxon>Pseudomonadota</taxon>
        <taxon>Betaproteobacteria</taxon>
        <taxon>Burkholderiales</taxon>
        <taxon>Burkholderiaceae</taxon>
        <taxon>Caballeronia</taxon>
    </lineage>
</organism>
<gene>
    <name evidence="2" type="ORF">PAMC26510_18880</name>
</gene>
<dbReference type="EMBL" id="NBTY01000100">
    <property type="protein sequence ID" value="OTP73339.1"/>
    <property type="molecule type" value="Genomic_DNA"/>
</dbReference>
<name>A0A242MPU1_CABSO</name>
<evidence type="ECO:0000256" key="1">
    <source>
        <dbReference type="SAM" id="MobiDB-lite"/>
    </source>
</evidence>
<proteinExistence type="predicted"/>
<protein>
    <submittedName>
        <fullName evidence="2">Uncharacterized protein</fullName>
    </submittedName>
</protein>
<comment type="caution">
    <text evidence="2">The sequence shown here is derived from an EMBL/GenBank/DDBJ whole genome shotgun (WGS) entry which is preliminary data.</text>
</comment>
<accession>A0A242MPU1</accession>
<evidence type="ECO:0000313" key="2">
    <source>
        <dbReference type="EMBL" id="OTP73339.1"/>
    </source>
</evidence>
<sequence>MLHVVRPDASRASAEISIEQAQDEDPAMNSDNWNAMMS</sequence>
<feature type="region of interest" description="Disordered" evidence="1">
    <location>
        <begin position="1"/>
        <end position="38"/>
    </location>
</feature>
<evidence type="ECO:0000313" key="3">
    <source>
        <dbReference type="Proteomes" id="UP000194546"/>
    </source>
</evidence>